<dbReference type="RefSeq" id="WP_019945597.1">
    <property type="nucleotide sequence ID" value="NZ_BMLI01000001.1"/>
</dbReference>
<accession>A0ABQ2HKK9</accession>
<sequence length="114" mass="13263">MRQDIRLRNTVLDILNRFLTENDAIVIYYCDHRDGRGHARQAKFNRWFSIIQDTSIDKQDRQVTVVDLNVGENGELIRSELVVYASMLLRKTHPDYNAAIRIFHSGDSDKTGKL</sequence>
<protein>
    <recommendedName>
        <fullName evidence="3">SnoaL-like domain-containing protein</fullName>
    </recommendedName>
</protein>
<evidence type="ECO:0000313" key="1">
    <source>
        <dbReference type="EMBL" id="GGM83266.1"/>
    </source>
</evidence>
<evidence type="ECO:0000313" key="2">
    <source>
        <dbReference type="Proteomes" id="UP000632339"/>
    </source>
</evidence>
<keyword evidence="2" id="KW-1185">Reference proteome</keyword>
<comment type="caution">
    <text evidence="1">The sequence shown here is derived from an EMBL/GenBank/DDBJ whole genome shotgun (WGS) entry which is preliminary data.</text>
</comment>
<dbReference type="Pfam" id="PF19666">
    <property type="entry name" value="DUF6169"/>
    <property type="match status" value="1"/>
</dbReference>
<dbReference type="InterPro" id="IPR046167">
    <property type="entry name" value="DUF6169"/>
</dbReference>
<evidence type="ECO:0008006" key="3">
    <source>
        <dbReference type="Google" id="ProtNLM"/>
    </source>
</evidence>
<dbReference type="EMBL" id="BMLI01000001">
    <property type="protein sequence ID" value="GGM83266.1"/>
    <property type="molecule type" value="Genomic_DNA"/>
</dbReference>
<name>A0ABQ2HKK9_9BACT</name>
<organism evidence="1 2">
    <name type="scientific">Dyadobacter beijingensis</name>
    <dbReference type="NCBI Taxonomy" id="365489"/>
    <lineage>
        <taxon>Bacteria</taxon>
        <taxon>Pseudomonadati</taxon>
        <taxon>Bacteroidota</taxon>
        <taxon>Cytophagia</taxon>
        <taxon>Cytophagales</taxon>
        <taxon>Spirosomataceae</taxon>
        <taxon>Dyadobacter</taxon>
    </lineage>
</organism>
<gene>
    <name evidence="1" type="ORF">GCM10010967_13740</name>
</gene>
<reference evidence="2" key="1">
    <citation type="journal article" date="2019" name="Int. J. Syst. Evol. Microbiol.">
        <title>The Global Catalogue of Microorganisms (GCM) 10K type strain sequencing project: providing services to taxonomists for standard genome sequencing and annotation.</title>
        <authorList>
            <consortium name="The Broad Institute Genomics Platform"/>
            <consortium name="The Broad Institute Genome Sequencing Center for Infectious Disease"/>
            <person name="Wu L."/>
            <person name="Ma J."/>
        </authorList>
    </citation>
    <scope>NUCLEOTIDE SEQUENCE [LARGE SCALE GENOMIC DNA]</scope>
    <source>
        <strain evidence="2">CGMCC 1.6375</strain>
    </source>
</reference>
<dbReference type="Proteomes" id="UP000632339">
    <property type="component" value="Unassembled WGS sequence"/>
</dbReference>
<proteinExistence type="predicted"/>